<sequence length="182" mass="20810">MVNLEKTASRQRNAMGLRPAIPHSLSEFVIPDELRRTRTAREEPFVMADTGMEDPARIVIFGCRTDFHRLAQCSTGKVMPFVYALLPNKQQRTYERALERILSGIDAVRPGWRPTTLVIDFEKAEMNAFERFIPGVATHGCLLREQVRVDFTCTRLEAGEQVAQFSRIEYRQANERLLALIG</sequence>
<evidence type="ECO:0000313" key="2">
    <source>
        <dbReference type="Proteomes" id="UP000050741"/>
    </source>
</evidence>
<reference evidence="2" key="1">
    <citation type="submission" date="2014-05" db="EMBL/GenBank/DDBJ databases">
        <title>The genome and life-stage specific transcriptomes of Globodera pallida elucidate key aspects of plant parasitism by a cyst nematode.</title>
        <authorList>
            <person name="Cotton J.A."/>
            <person name="Lilley C.J."/>
            <person name="Jones L.M."/>
            <person name="Kikuchi T."/>
            <person name="Reid A.J."/>
            <person name="Thorpe P."/>
            <person name="Tsai I.J."/>
            <person name="Beasley H."/>
            <person name="Blok V."/>
            <person name="Cock P.J.A."/>
            <person name="Van den Akker S.E."/>
            <person name="Holroyd N."/>
            <person name="Hunt M."/>
            <person name="Mantelin S."/>
            <person name="Naghra H."/>
            <person name="Pain A."/>
            <person name="Palomares-Rius J.E."/>
            <person name="Zarowiecki M."/>
            <person name="Berriman M."/>
            <person name="Jones J.T."/>
            <person name="Urwin P.E."/>
        </authorList>
    </citation>
    <scope>NUCLEOTIDE SEQUENCE [LARGE SCALE GENOMIC DNA]</scope>
    <source>
        <strain evidence="2">Lindley</strain>
    </source>
</reference>
<accession>A0A183C4G3</accession>
<dbReference type="Proteomes" id="UP000050741">
    <property type="component" value="Unassembled WGS sequence"/>
</dbReference>
<dbReference type="WBParaSite" id="GPLIN_000775700">
    <property type="protein sequence ID" value="GPLIN_000775700"/>
    <property type="gene ID" value="GPLIN_000775700"/>
</dbReference>
<reference evidence="3" key="2">
    <citation type="submission" date="2016-06" db="UniProtKB">
        <authorList>
            <consortium name="WormBaseParasite"/>
        </authorList>
    </citation>
    <scope>IDENTIFICATION</scope>
</reference>
<name>A0A183C4G3_GLOPA</name>
<protein>
    <submittedName>
        <fullName evidence="3">MULE domain-containing protein</fullName>
    </submittedName>
</protein>
<evidence type="ECO:0000313" key="3">
    <source>
        <dbReference type="WBParaSite" id="GPLIN_000775700"/>
    </source>
</evidence>
<keyword evidence="2" id="KW-1185">Reference proteome</keyword>
<proteinExistence type="predicted"/>
<evidence type="ECO:0000259" key="1">
    <source>
        <dbReference type="Pfam" id="PF10551"/>
    </source>
</evidence>
<dbReference type="AlphaFoldDB" id="A0A183C4G3"/>
<feature type="domain" description="MULE transposase" evidence="1">
    <location>
        <begin position="74"/>
        <end position="142"/>
    </location>
</feature>
<dbReference type="Pfam" id="PF10551">
    <property type="entry name" value="MULE"/>
    <property type="match status" value="1"/>
</dbReference>
<dbReference type="InterPro" id="IPR018289">
    <property type="entry name" value="MULE_transposase_dom"/>
</dbReference>
<organism evidence="2 3">
    <name type="scientific">Globodera pallida</name>
    <name type="common">Potato cyst nematode worm</name>
    <name type="synonym">Heterodera pallida</name>
    <dbReference type="NCBI Taxonomy" id="36090"/>
    <lineage>
        <taxon>Eukaryota</taxon>
        <taxon>Metazoa</taxon>
        <taxon>Ecdysozoa</taxon>
        <taxon>Nematoda</taxon>
        <taxon>Chromadorea</taxon>
        <taxon>Rhabditida</taxon>
        <taxon>Tylenchina</taxon>
        <taxon>Tylenchomorpha</taxon>
        <taxon>Tylenchoidea</taxon>
        <taxon>Heteroderidae</taxon>
        <taxon>Heteroderinae</taxon>
        <taxon>Globodera</taxon>
    </lineage>
</organism>